<dbReference type="InterPro" id="IPR019431">
    <property type="entry name" value="DUF2417"/>
</dbReference>
<evidence type="ECO:0000256" key="1">
    <source>
        <dbReference type="SAM" id="MobiDB-lite"/>
    </source>
</evidence>
<feature type="transmembrane region" description="Helical" evidence="2">
    <location>
        <begin position="66"/>
        <end position="88"/>
    </location>
</feature>
<feature type="transmembrane region" description="Helical" evidence="2">
    <location>
        <begin position="157"/>
        <end position="180"/>
    </location>
</feature>
<organism evidence="4">
    <name type="scientific">Blumeria graminis f. sp. tritici 96224</name>
    <dbReference type="NCBI Taxonomy" id="1268274"/>
    <lineage>
        <taxon>Eukaryota</taxon>
        <taxon>Fungi</taxon>
        <taxon>Dikarya</taxon>
        <taxon>Ascomycota</taxon>
        <taxon>Pezizomycotina</taxon>
        <taxon>Leotiomycetes</taxon>
        <taxon>Erysiphales</taxon>
        <taxon>Erysiphaceae</taxon>
        <taxon>Blumeria</taxon>
    </lineage>
</organism>
<dbReference type="InterPro" id="IPR029058">
    <property type="entry name" value="AB_hydrolase_fold"/>
</dbReference>
<dbReference type="Gene3D" id="3.40.50.1820">
    <property type="entry name" value="alpha/beta hydrolase"/>
    <property type="match status" value="1"/>
</dbReference>
<dbReference type="Proteomes" id="UP000053110">
    <property type="component" value="Unassembled WGS sequence"/>
</dbReference>
<evidence type="ECO:0000313" key="3">
    <source>
        <dbReference type="EMBL" id="EPQ64764.1"/>
    </source>
</evidence>
<evidence type="ECO:0000256" key="2">
    <source>
        <dbReference type="SAM" id="Phobius"/>
    </source>
</evidence>
<feature type="transmembrane region" description="Helical" evidence="2">
    <location>
        <begin position="201"/>
        <end position="224"/>
    </location>
</feature>
<evidence type="ECO:0000313" key="5">
    <source>
        <dbReference type="Proteomes" id="UP000053110"/>
    </source>
</evidence>
<name>A0A061HH79_BLUGR</name>
<gene>
    <name evidence="3" type="ORF">BGT96224_3496</name>
    <name evidence="4" type="ORF">BGT96224V2_LOCUS3416</name>
</gene>
<dbReference type="HOGENOM" id="CLU_028296_1_0_1"/>
<feature type="transmembrane region" description="Helical" evidence="2">
    <location>
        <begin position="100"/>
        <end position="120"/>
    </location>
</feature>
<dbReference type="AlphaFoldDB" id="A0A061HH79"/>
<reference evidence="5" key="1">
    <citation type="journal article" date="2013" name="Nat. Genet.">
        <title>The wheat powdery mildew genome shows the unique evolution of an obligate biotroph.</title>
        <authorList>
            <person name="Wicker T."/>
            <person name="Oberhaensli S."/>
            <person name="Parlange F."/>
            <person name="Buchmann J.P."/>
            <person name="Shatalina M."/>
            <person name="Roffler S."/>
            <person name="Ben-David R."/>
            <person name="Dolezel J."/>
            <person name="Simkova H."/>
            <person name="Schulze-Lefert P."/>
            <person name="Spanu P.D."/>
            <person name="Bruggmann R."/>
            <person name="Amselem J."/>
            <person name="Quesneville H."/>
            <person name="Ver Loren van Themaat E."/>
            <person name="Paape T."/>
            <person name="Shimizu K.K."/>
            <person name="Keller B."/>
        </authorList>
    </citation>
    <scope>NUCLEOTIDE SEQUENCE [LARGE SCALE GENOMIC DNA]</scope>
    <source>
        <strain evidence="5">96224</strain>
    </source>
</reference>
<reference evidence="3" key="2">
    <citation type="submission" date="2013-01" db="EMBL/GenBank/DDBJ databases">
        <title>The wheat powdery mildew genome reveals unique evolution of an obligate biotroph.</title>
        <authorList>
            <person name="Oberhaensli S."/>
            <person name="Wicker T."/>
            <person name="Keller B."/>
        </authorList>
    </citation>
    <scope>NUCLEOTIDE SEQUENCE</scope>
    <source>
        <strain evidence="3">96224</strain>
    </source>
</reference>
<accession>A0A061HH79</accession>
<reference evidence="4" key="3">
    <citation type="submission" date="2018-07" db="EMBL/GenBank/DDBJ databases">
        <authorList>
            <person name="Quirk P.G."/>
            <person name="Krulwich T.A."/>
        </authorList>
    </citation>
    <scope>NUCLEOTIDE SEQUENCE</scope>
    <source>
        <strain evidence="4">96224</strain>
    </source>
</reference>
<protein>
    <submittedName>
        <fullName evidence="4">Bgt-3496</fullName>
    </submittedName>
</protein>
<keyword evidence="2" id="KW-1133">Transmembrane helix</keyword>
<evidence type="ECO:0000313" key="4">
    <source>
        <dbReference type="EMBL" id="SUZ10232.1"/>
    </source>
</evidence>
<feature type="transmembrane region" description="Helical" evidence="2">
    <location>
        <begin position="132"/>
        <end position="151"/>
    </location>
</feature>
<feature type="compositionally biased region" description="Basic and acidic residues" evidence="1">
    <location>
        <begin position="17"/>
        <end position="35"/>
    </location>
</feature>
<dbReference type="EMBL" id="UIGY01000077">
    <property type="protein sequence ID" value="SUZ10232.1"/>
    <property type="molecule type" value="Genomic_DNA"/>
</dbReference>
<dbReference type="OrthoDB" id="164921at2759"/>
<dbReference type="Pfam" id="PF10329">
    <property type="entry name" value="DUF2417"/>
    <property type="match status" value="1"/>
</dbReference>
<keyword evidence="2" id="KW-0812">Transmembrane</keyword>
<feature type="region of interest" description="Disordered" evidence="1">
    <location>
        <begin position="1"/>
        <end position="46"/>
    </location>
</feature>
<proteinExistence type="predicted"/>
<feature type="compositionally biased region" description="Polar residues" evidence="1">
    <location>
        <begin position="37"/>
        <end position="46"/>
    </location>
</feature>
<keyword evidence="2" id="KW-0472">Membrane</keyword>
<dbReference type="SUPFAM" id="SSF53474">
    <property type="entry name" value="alpha/beta-Hydrolases"/>
    <property type="match status" value="1"/>
</dbReference>
<sequence>MGFIWPSKNDDQSVDSRTSRNHLDTDHAEENERTQLLRPSSQSNYLSPDDPAVTPFNLWRVRYLRYLSFIFTILTFFWWILLFIAIFVTPPGMIYRGSGFFGFAFTTLALSLLLVILLFFSTPSKAAQVTSLIMSTILLFDMIMIVAVPKIRMEEGWAGLASIIWALMMSIWTICTNHIVTGGKYEEEERLTGRSETRRSLIEWFGVFTSTVVLNIVAVVVLLLSCNLILRSHDSSLHHPGERYFVDGNKYKIHLFCSSNKNSVDSSGYRPVTVLFEAGADAFEESMIQIATNSFANGSISRYCYWDRPGFAWSDNAPSPFSAGNSADILYEALVRAGEEESLILVSAGIGSIYSRVFSARHGDRIKGLLMIDPLHEDLLHRVGSPLRGFKLWARGILSPLGLDRVPAAILRRRSREDRIYGRSAYQSGKYIKAKLQESLTAESTTRSEVISARSLQNESVPLVLISSGMQMKHDTEWETKQRDLSLVTKNLIGWDIVDAPSKVWNTIEGRNVIERRLKDLLRFDDKDIG</sequence>
<dbReference type="EMBL" id="KE375050">
    <property type="protein sequence ID" value="EPQ64764.1"/>
    <property type="molecule type" value="Genomic_DNA"/>
</dbReference>